<evidence type="ECO:0000256" key="2">
    <source>
        <dbReference type="SAM" id="Phobius"/>
    </source>
</evidence>
<dbReference type="AlphaFoldDB" id="W4KRJ0"/>
<keyword evidence="5" id="KW-1185">Reference proteome</keyword>
<evidence type="ECO:0000313" key="4">
    <source>
        <dbReference type="EMBL" id="ETW87686.1"/>
    </source>
</evidence>
<dbReference type="eggNOG" id="ENOG502SM4T">
    <property type="taxonomic scope" value="Eukaryota"/>
</dbReference>
<feature type="transmembrane region" description="Helical" evidence="2">
    <location>
        <begin position="273"/>
        <end position="297"/>
    </location>
</feature>
<dbReference type="Proteomes" id="UP000030671">
    <property type="component" value="Unassembled WGS sequence"/>
</dbReference>
<evidence type="ECO:0000256" key="1">
    <source>
        <dbReference type="SAM" id="MobiDB-lite"/>
    </source>
</evidence>
<dbReference type="InParanoid" id="W4KRJ0"/>
<sequence length="507" mass="54580">MGQVARLFTFLCWTLSASVYVSGKQPAYLEQGFFFDFNPAGTSIPIPVTSNRFLSRLLRIRLTVFMQHNVTQYISPGKEARQRGLTQQRHIFSQYTLLAAGSGTSFDFPVPFYPGTQYQICMSFPLKFDTNGVTGGCQDIYTVIANTSSFHPTCNNVTFPAGAMDVKAAVSTGSFSQYGWIDQCQDIYITPQNGTPPYTLTIAPTLHPPLNITSDSMDTIDWKVSLTWGFSFFISLVDSQGNRWSQGPLHSGGNGPTDCLDLNAGEKTVASSVAVGSGVGGLVLGLVVGGLAAFLCYRKHSHRKTNFARHSNNSNTQLNSRYDDYPSADAIGLEHGGLSLALSNSHSAREATSSSRRTATTTTTGSLGQNSSYHIEPFVLPSERPTPHIHTHSLSDPLSPLLFPPGAATSATLPPRASPSAALSPSAHQREGSNPATPSDARPSGSHVYVVHHDAGRPPVTVYTDSGTEVVELPPRYMDDRAPSHQPTRQPGAVPRKALRTGQSESS</sequence>
<dbReference type="KEGG" id="hir:HETIRDRAFT_100005"/>
<dbReference type="HOGENOM" id="CLU_041803_0_0_1"/>
<name>W4KRJ0_HETIT</name>
<keyword evidence="2" id="KW-0472">Membrane</keyword>
<evidence type="ECO:0000256" key="3">
    <source>
        <dbReference type="SAM" id="SignalP"/>
    </source>
</evidence>
<proteinExistence type="predicted"/>
<feature type="compositionally biased region" description="Low complexity" evidence="1">
    <location>
        <begin position="400"/>
        <end position="427"/>
    </location>
</feature>
<feature type="chain" id="PRO_5004845567" evidence="3">
    <location>
        <begin position="24"/>
        <end position="507"/>
    </location>
</feature>
<dbReference type="OrthoDB" id="2563021at2759"/>
<dbReference type="EMBL" id="KI925454">
    <property type="protein sequence ID" value="ETW87686.1"/>
    <property type="molecule type" value="Genomic_DNA"/>
</dbReference>
<accession>W4KRJ0</accession>
<gene>
    <name evidence="4" type="ORF">HETIRDRAFT_100005</name>
</gene>
<organism evidence="4 5">
    <name type="scientific">Heterobasidion irregulare (strain TC 32-1)</name>
    <dbReference type="NCBI Taxonomy" id="747525"/>
    <lineage>
        <taxon>Eukaryota</taxon>
        <taxon>Fungi</taxon>
        <taxon>Dikarya</taxon>
        <taxon>Basidiomycota</taxon>
        <taxon>Agaricomycotina</taxon>
        <taxon>Agaricomycetes</taxon>
        <taxon>Russulales</taxon>
        <taxon>Bondarzewiaceae</taxon>
        <taxon>Heterobasidion</taxon>
        <taxon>Heterobasidion annosum species complex</taxon>
    </lineage>
</organism>
<feature type="region of interest" description="Disordered" evidence="1">
    <location>
        <begin position="400"/>
        <end position="507"/>
    </location>
</feature>
<dbReference type="STRING" id="747525.W4KRJ0"/>
<dbReference type="RefSeq" id="XP_009541555.1">
    <property type="nucleotide sequence ID" value="XM_009543260.1"/>
</dbReference>
<reference evidence="4 5" key="1">
    <citation type="journal article" date="2012" name="New Phytol.">
        <title>Insight into trade-off between wood decay and parasitism from the genome of a fungal forest pathogen.</title>
        <authorList>
            <person name="Olson A."/>
            <person name="Aerts A."/>
            <person name="Asiegbu F."/>
            <person name="Belbahri L."/>
            <person name="Bouzid O."/>
            <person name="Broberg A."/>
            <person name="Canback B."/>
            <person name="Coutinho P.M."/>
            <person name="Cullen D."/>
            <person name="Dalman K."/>
            <person name="Deflorio G."/>
            <person name="van Diepen L.T."/>
            <person name="Dunand C."/>
            <person name="Duplessis S."/>
            <person name="Durling M."/>
            <person name="Gonthier P."/>
            <person name="Grimwood J."/>
            <person name="Fossdal C.G."/>
            <person name="Hansson D."/>
            <person name="Henrissat B."/>
            <person name="Hietala A."/>
            <person name="Himmelstrand K."/>
            <person name="Hoffmeister D."/>
            <person name="Hogberg N."/>
            <person name="James T.Y."/>
            <person name="Karlsson M."/>
            <person name="Kohler A."/>
            <person name="Kues U."/>
            <person name="Lee Y.H."/>
            <person name="Lin Y.C."/>
            <person name="Lind M."/>
            <person name="Lindquist E."/>
            <person name="Lombard V."/>
            <person name="Lucas S."/>
            <person name="Lunden K."/>
            <person name="Morin E."/>
            <person name="Murat C."/>
            <person name="Park J."/>
            <person name="Raffaello T."/>
            <person name="Rouze P."/>
            <person name="Salamov A."/>
            <person name="Schmutz J."/>
            <person name="Solheim H."/>
            <person name="Stahlberg J."/>
            <person name="Velez H."/>
            <person name="de Vries R.P."/>
            <person name="Wiebenga A."/>
            <person name="Woodward S."/>
            <person name="Yakovlev I."/>
            <person name="Garbelotto M."/>
            <person name="Martin F."/>
            <person name="Grigoriev I.V."/>
            <person name="Stenlid J."/>
        </authorList>
    </citation>
    <scope>NUCLEOTIDE SEQUENCE [LARGE SCALE GENOMIC DNA]</scope>
    <source>
        <strain evidence="4 5">TC 32-1</strain>
    </source>
</reference>
<dbReference type="GeneID" id="20665657"/>
<keyword evidence="3" id="KW-0732">Signal</keyword>
<keyword evidence="2" id="KW-0812">Transmembrane</keyword>
<feature type="region of interest" description="Disordered" evidence="1">
    <location>
        <begin position="344"/>
        <end position="372"/>
    </location>
</feature>
<feature type="signal peptide" evidence="3">
    <location>
        <begin position="1"/>
        <end position="23"/>
    </location>
</feature>
<keyword evidence="2" id="KW-1133">Transmembrane helix</keyword>
<evidence type="ECO:0000313" key="5">
    <source>
        <dbReference type="Proteomes" id="UP000030671"/>
    </source>
</evidence>
<feature type="compositionally biased region" description="Low complexity" evidence="1">
    <location>
        <begin position="344"/>
        <end position="366"/>
    </location>
</feature>
<protein>
    <submittedName>
        <fullName evidence="4">Uncharacterized protein</fullName>
    </submittedName>
</protein>